<keyword evidence="3" id="KW-1185">Reference proteome</keyword>
<organism evidence="2 3">
    <name type="scientific">Polynucleobacter brandtiae</name>
    <dbReference type="NCBI Taxonomy" id="1938816"/>
    <lineage>
        <taxon>Bacteria</taxon>
        <taxon>Pseudomonadati</taxon>
        <taxon>Pseudomonadota</taxon>
        <taxon>Betaproteobacteria</taxon>
        <taxon>Burkholderiales</taxon>
        <taxon>Burkholderiaceae</taxon>
        <taxon>Polynucleobacter</taxon>
    </lineage>
</organism>
<dbReference type="EMBL" id="PGTX01000002">
    <property type="protein sequence ID" value="PJI79857.1"/>
    <property type="molecule type" value="Genomic_DNA"/>
</dbReference>
<name>A0A2M8VQY7_9BURK</name>
<dbReference type="OrthoDB" id="9133889at2"/>
<evidence type="ECO:0000313" key="2">
    <source>
        <dbReference type="EMBL" id="PJI79857.1"/>
    </source>
</evidence>
<dbReference type="RefSeq" id="WP_157799280.1">
    <property type="nucleotide sequence ID" value="NZ_CBCSBW010000002.1"/>
</dbReference>
<proteinExistence type="predicted"/>
<sequence>MIKFISSTARAVQTQRIQSKPLLIVVLASICAVTVPNRVIGQTFSPYTPAQIQELNSQSIAPVETPAGPIYSGIQPANPIPSQNKSPSLDSRYFSNPQGEEQAQSQEMESAVPFEAVPSTIQF</sequence>
<dbReference type="AlphaFoldDB" id="A0A2M8VQY7"/>
<reference evidence="2 3" key="1">
    <citation type="submission" date="2017-11" db="EMBL/GenBank/DDBJ databases">
        <title>Genomic Encyclopedia of Type Strains, Phase III (KMG-III): the genomes of soil and plant-associated and newly described type strains.</title>
        <authorList>
            <person name="Whitman W."/>
        </authorList>
    </citation>
    <scope>NUCLEOTIDE SEQUENCE [LARGE SCALE GENOMIC DNA]</scope>
    <source>
        <strain evidence="2 3">UB-Domo-W1</strain>
    </source>
</reference>
<feature type="compositionally biased region" description="Polar residues" evidence="1">
    <location>
        <begin position="80"/>
        <end position="97"/>
    </location>
</feature>
<comment type="caution">
    <text evidence="2">The sequence shown here is derived from an EMBL/GenBank/DDBJ whole genome shotgun (WGS) entry which is preliminary data.</text>
</comment>
<feature type="compositionally biased region" description="Low complexity" evidence="1">
    <location>
        <begin position="98"/>
        <end position="111"/>
    </location>
</feature>
<evidence type="ECO:0000313" key="3">
    <source>
        <dbReference type="Proteomes" id="UP000229366"/>
    </source>
</evidence>
<evidence type="ECO:0000256" key="1">
    <source>
        <dbReference type="SAM" id="MobiDB-lite"/>
    </source>
</evidence>
<accession>A0A2M8VQY7</accession>
<dbReference type="Proteomes" id="UP000229366">
    <property type="component" value="Unassembled WGS sequence"/>
</dbReference>
<gene>
    <name evidence="2" type="ORF">B0G85_0835</name>
</gene>
<protein>
    <submittedName>
        <fullName evidence="2">Uncharacterized protein</fullName>
    </submittedName>
</protein>
<feature type="region of interest" description="Disordered" evidence="1">
    <location>
        <begin position="63"/>
        <end position="123"/>
    </location>
</feature>